<organism evidence="2 3">
    <name type="scientific">Phytophthora sojae (strain P6497)</name>
    <name type="common">Soybean stem and root rot agent</name>
    <name type="synonym">Phytophthora megasperma f. sp. glycines</name>
    <dbReference type="NCBI Taxonomy" id="1094619"/>
    <lineage>
        <taxon>Eukaryota</taxon>
        <taxon>Sar</taxon>
        <taxon>Stramenopiles</taxon>
        <taxon>Oomycota</taxon>
        <taxon>Peronosporomycetes</taxon>
        <taxon>Peronosporales</taxon>
        <taxon>Peronosporaceae</taxon>
        <taxon>Phytophthora</taxon>
    </lineage>
</organism>
<keyword evidence="3" id="KW-1185">Reference proteome</keyword>
<feature type="compositionally biased region" description="Polar residues" evidence="1">
    <location>
        <begin position="212"/>
        <end position="222"/>
    </location>
</feature>
<gene>
    <name evidence="2" type="ORF">PHYSODRAFT_517440</name>
</gene>
<dbReference type="Proteomes" id="UP000002640">
    <property type="component" value="Unassembled WGS sequence"/>
</dbReference>
<name>G4ZVN3_PHYSP</name>
<evidence type="ECO:0000313" key="3">
    <source>
        <dbReference type="Proteomes" id="UP000002640"/>
    </source>
</evidence>
<dbReference type="OMA" id="HAKIMTL"/>
<proteinExistence type="predicted"/>
<feature type="compositionally biased region" description="Acidic residues" evidence="1">
    <location>
        <begin position="184"/>
        <end position="196"/>
    </location>
</feature>
<sequence length="222" mass="25121">MNNAPSFREPRRRSRQSFRSQELLNSLTLSAEAITLRADSGDPEEAAARAASRRTMRGVTTVTHAKIMTLKKLKSMRKYHIGVHGPLKEDEEEAGEEEEKRVKIEGLSVKVRRKSVMPIDPAVLPRINLTSPTRKNTVKTPHEKHAIGKFETLDSKWKATIDGEVEKFMYPSLRLEPLYAQEEPTPDEDATTDETLDDKAMPSPRTIDEVLANTSKVSWELE</sequence>
<accession>G4ZVN3</accession>
<dbReference type="InParanoid" id="G4ZVN3"/>
<evidence type="ECO:0000313" key="2">
    <source>
        <dbReference type="EMBL" id="EGZ11498.1"/>
    </source>
</evidence>
<evidence type="ECO:0000256" key="1">
    <source>
        <dbReference type="SAM" id="MobiDB-lite"/>
    </source>
</evidence>
<dbReference type="KEGG" id="psoj:PHYSODRAFT_517440"/>
<dbReference type="GeneID" id="20659920"/>
<dbReference type="EMBL" id="JH159157">
    <property type="protein sequence ID" value="EGZ11498.1"/>
    <property type="molecule type" value="Genomic_DNA"/>
</dbReference>
<feature type="region of interest" description="Disordered" evidence="1">
    <location>
        <begin position="177"/>
        <end position="222"/>
    </location>
</feature>
<reference evidence="2 3" key="1">
    <citation type="journal article" date="2006" name="Science">
        <title>Phytophthora genome sequences uncover evolutionary origins and mechanisms of pathogenesis.</title>
        <authorList>
            <person name="Tyler B.M."/>
            <person name="Tripathy S."/>
            <person name="Zhang X."/>
            <person name="Dehal P."/>
            <person name="Jiang R.H."/>
            <person name="Aerts A."/>
            <person name="Arredondo F.D."/>
            <person name="Baxter L."/>
            <person name="Bensasson D."/>
            <person name="Beynon J.L."/>
            <person name="Chapman J."/>
            <person name="Damasceno C.M."/>
            <person name="Dorrance A.E."/>
            <person name="Dou D."/>
            <person name="Dickerman A.W."/>
            <person name="Dubchak I.L."/>
            <person name="Garbelotto M."/>
            <person name="Gijzen M."/>
            <person name="Gordon S.G."/>
            <person name="Govers F."/>
            <person name="Grunwald N.J."/>
            <person name="Huang W."/>
            <person name="Ivors K.L."/>
            <person name="Jones R.W."/>
            <person name="Kamoun S."/>
            <person name="Krampis K."/>
            <person name="Lamour K.H."/>
            <person name="Lee M.K."/>
            <person name="McDonald W.H."/>
            <person name="Medina M."/>
            <person name="Meijer H.J."/>
            <person name="Nordberg E.K."/>
            <person name="Maclean D.J."/>
            <person name="Ospina-Giraldo M.D."/>
            <person name="Morris P.F."/>
            <person name="Phuntumart V."/>
            <person name="Putnam N.H."/>
            <person name="Rash S."/>
            <person name="Rose J.K."/>
            <person name="Sakihama Y."/>
            <person name="Salamov A.A."/>
            <person name="Savidor A."/>
            <person name="Scheuring C.F."/>
            <person name="Smith B.M."/>
            <person name="Sobral B.W."/>
            <person name="Terry A."/>
            <person name="Torto-Alalibo T.A."/>
            <person name="Win J."/>
            <person name="Xu Z."/>
            <person name="Zhang H."/>
            <person name="Grigoriev I.V."/>
            <person name="Rokhsar D.S."/>
            <person name="Boore J.L."/>
        </authorList>
    </citation>
    <scope>NUCLEOTIDE SEQUENCE [LARGE SCALE GENOMIC DNA]</scope>
    <source>
        <strain evidence="2 3">P6497</strain>
    </source>
</reference>
<feature type="region of interest" description="Disordered" evidence="1">
    <location>
        <begin position="1"/>
        <end position="20"/>
    </location>
</feature>
<dbReference type="RefSeq" id="XP_009531831.1">
    <property type="nucleotide sequence ID" value="XM_009533536.1"/>
</dbReference>
<dbReference type="AlphaFoldDB" id="G4ZVN3"/>
<protein>
    <submittedName>
        <fullName evidence="2">Uncharacterized protein</fullName>
    </submittedName>
</protein>
<feature type="non-terminal residue" evidence="2">
    <location>
        <position position="222"/>
    </location>
</feature>